<proteinExistence type="predicted"/>
<dbReference type="InterPro" id="IPR050235">
    <property type="entry name" value="CK1_Ser-Thr_kinase"/>
</dbReference>
<dbReference type="InParanoid" id="E9EBE4"/>
<organism evidence="2">
    <name type="scientific">Metarhizium acridum (strain CQMa 102)</name>
    <dbReference type="NCBI Taxonomy" id="655827"/>
    <lineage>
        <taxon>Eukaryota</taxon>
        <taxon>Fungi</taxon>
        <taxon>Dikarya</taxon>
        <taxon>Ascomycota</taxon>
        <taxon>Pezizomycotina</taxon>
        <taxon>Sordariomycetes</taxon>
        <taxon>Hypocreomycetidae</taxon>
        <taxon>Hypocreales</taxon>
        <taxon>Clavicipitaceae</taxon>
        <taxon>Metarhizium</taxon>
    </lineage>
</organism>
<dbReference type="PANTHER" id="PTHR11909">
    <property type="entry name" value="CASEIN KINASE-RELATED"/>
    <property type="match status" value="1"/>
</dbReference>
<keyword evidence="1" id="KW-0418">Kinase</keyword>
<dbReference type="AlphaFoldDB" id="E9EBE4"/>
<dbReference type="Proteomes" id="UP000002499">
    <property type="component" value="Unassembled WGS sequence"/>
</dbReference>
<dbReference type="InterPro" id="IPR011009">
    <property type="entry name" value="Kinase-like_dom_sf"/>
</dbReference>
<dbReference type="STRING" id="655827.E9EBE4"/>
<dbReference type="OrthoDB" id="4587838at2759"/>
<dbReference type="eggNOG" id="KOG1164">
    <property type="taxonomic scope" value="Eukaryota"/>
</dbReference>
<evidence type="ECO:0000313" key="2">
    <source>
        <dbReference type="Proteomes" id="UP000002499"/>
    </source>
</evidence>
<dbReference type="EMBL" id="GL698539">
    <property type="protein sequence ID" value="EFY86788.1"/>
    <property type="molecule type" value="Genomic_DNA"/>
</dbReference>
<reference evidence="1 2" key="1">
    <citation type="journal article" date="2011" name="PLoS Genet.">
        <title>Genome sequencing and comparative transcriptomics of the model entomopathogenic fungi Metarhizium anisopliae and M. acridum.</title>
        <authorList>
            <person name="Gao Q."/>
            <person name="Jin K."/>
            <person name="Ying S.H."/>
            <person name="Zhang Y."/>
            <person name="Xiao G."/>
            <person name="Shang Y."/>
            <person name="Duan Z."/>
            <person name="Hu X."/>
            <person name="Xie X.Q."/>
            <person name="Zhou G."/>
            <person name="Peng G."/>
            <person name="Luo Z."/>
            <person name="Huang W."/>
            <person name="Wang B."/>
            <person name="Fang W."/>
            <person name="Wang S."/>
            <person name="Zhong Y."/>
            <person name="Ma L.J."/>
            <person name="St Leger R.J."/>
            <person name="Zhao G.P."/>
            <person name="Pei Y."/>
            <person name="Feng M.G."/>
            <person name="Xia Y."/>
            <person name="Wang C."/>
        </authorList>
    </citation>
    <scope>NUCLEOTIDE SEQUENCE [LARGE SCALE GENOMIC DNA]</scope>
    <source>
        <strain evidence="1 2">CQMa 102</strain>
    </source>
</reference>
<keyword evidence="2" id="KW-1185">Reference proteome</keyword>
<accession>E9EBE4</accession>
<evidence type="ECO:0000313" key="1">
    <source>
        <dbReference type="EMBL" id="EFY86788.1"/>
    </source>
</evidence>
<protein>
    <submittedName>
        <fullName evidence="1">Casein kinase 1 epsilon</fullName>
    </submittedName>
</protein>
<dbReference type="SUPFAM" id="SSF56112">
    <property type="entry name" value="Protein kinase-like (PK-like)"/>
    <property type="match status" value="1"/>
</dbReference>
<dbReference type="GO" id="GO:0016301">
    <property type="term" value="F:kinase activity"/>
    <property type="evidence" value="ECO:0007669"/>
    <property type="project" value="UniProtKB-KW"/>
</dbReference>
<dbReference type="HOGENOM" id="CLU_1256292_0_0_1"/>
<keyword evidence="1" id="KW-0808">Transferase</keyword>
<dbReference type="Gene3D" id="1.10.510.10">
    <property type="entry name" value="Transferase(Phosphotransferase) domain 1"/>
    <property type="match status" value="1"/>
</dbReference>
<sequence>MDEKIEQSWGDDLESLGYVLLYFACGSLPWQGLKASTDKERSELIKQKKKSTSVESLCDGLPEEFTTYIKYTRSLQPTDKPNYASLLKLFSGLFATRGFKYDNPERSSTTKSMSMIGGLEPERRDRQKYGAAVHLGRLKGWSQEAKQGRASHFVQWVVWQFGRDLASGKHRQVSSLGRDYPVYLVRPVLGCLSRPTLESQQGEGMDLGLWGETRHLDFGY</sequence>
<name>E9EBE4_METAQ</name>
<gene>
    <name evidence="1" type="ORF">MAC_07192</name>
</gene>